<feature type="compositionally biased region" description="Low complexity" evidence="2">
    <location>
        <begin position="999"/>
        <end position="1009"/>
    </location>
</feature>
<feature type="compositionally biased region" description="Polar residues" evidence="2">
    <location>
        <begin position="973"/>
        <end position="984"/>
    </location>
</feature>
<dbReference type="SUPFAM" id="SSF48350">
    <property type="entry name" value="GTPase activation domain, GAP"/>
    <property type="match status" value="1"/>
</dbReference>
<dbReference type="InterPro" id="IPR001849">
    <property type="entry name" value="PH_domain"/>
</dbReference>
<dbReference type="PANTHER" id="PTHR23176:SF129">
    <property type="entry name" value="RHO GTPASE ACTIVATING PROTEIN AT 16F, ISOFORM E-RELATED"/>
    <property type="match status" value="1"/>
</dbReference>
<dbReference type="AlphaFoldDB" id="A0A6H0XZA1"/>
<dbReference type="PANTHER" id="PTHR23176">
    <property type="entry name" value="RHO/RAC/CDC GTPASE-ACTIVATING PROTEIN"/>
    <property type="match status" value="1"/>
</dbReference>
<feature type="region of interest" description="Disordered" evidence="2">
    <location>
        <begin position="615"/>
        <end position="690"/>
    </location>
</feature>
<evidence type="ECO:0000313" key="6">
    <source>
        <dbReference type="Proteomes" id="UP000503462"/>
    </source>
</evidence>
<dbReference type="Gene3D" id="1.10.555.10">
    <property type="entry name" value="Rho GTPase activation protein"/>
    <property type="match status" value="1"/>
</dbReference>
<dbReference type="Gene3D" id="2.30.29.30">
    <property type="entry name" value="Pleckstrin-homology domain (PH domain)/Phosphotyrosine-binding domain (PTB)"/>
    <property type="match status" value="1"/>
</dbReference>
<feature type="domain" description="Rho-GAP" evidence="4">
    <location>
        <begin position="702"/>
        <end position="916"/>
    </location>
</feature>
<dbReference type="FunFam" id="2.30.29.30:FF:000452">
    <property type="entry name" value="Rho GTPase activator (Bem3)"/>
    <property type="match status" value="1"/>
</dbReference>
<dbReference type="Pfam" id="PF00169">
    <property type="entry name" value="PH"/>
    <property type="match status" value="1"/>
</dbReference>
<dbReference type="InterPro" id="IPR036871">
    <property type="entry name" value="PX_dom_sf"/>
</dbReference>
<dbReference type="SMART" id="SM00324">
    <property type="entry name" value="RhoGAP"/>
    <property type="match status" value="1"/>
</dbReference>
<dbReference type="InterPro" id="IPR011993">
    <property type="entry name" value="PH-like_dom_sf"/>
</dbReference>
<keyword evidence="1" id="KW-0343">GTPase activation</keyword>
<dbReference type="EMBL" id="CP051142">
    <property type="protein sequence ID" value="QIX00084.1"/>
    <property type="molecule type" value="Genomic_DNA"/>
</dbReference>
<dbReference type="Proteomes" id="UP000503462">
    <property type="component" value="Chromosome 4"/>
</dbReference>
<organism evidence="5 6">
    <name type="scientific">Peltaster fructicola</name>
    <dbReference type="NCBI Taxonomy" id="286661"/>
    <lineage>
        <taxon>Eukaryota</taxon>
        <taxon>Fungi</taxon>
        <taxon>Dikarya</taxon>
        <taxon>Ascomycota</taxon>
        <taxon>Pezizomycotina</taxon>
        <taxon>Dothideomycetes</taxon>
        <taxon>Dothideomycetes incertae sedis</taxon>
        <taxon>Peltaster</taxon>
    </lineage>
</organism>
<dbReference type="InterPro" id="IPR050729">
    <property type="entry name" value="Rho-GAP"/>
</dbReference>
<dbReference type="InterPro" id="IPR000198">
    <property type="entry name" value="RhoGAP_dom"/>
</dbReference>
<evidence type="ECO:0000256" key="1">
    <source>
        <dbReference type="ARBA" id="ARBA00022468"/>
    </source>
</evidence>
<feature type="compositionally biased region" description="Low complexity" evidence="2">
    <location>
        <begin position="1"/>
        <end position="13"/>
    </location>
</feature>
<dbReference type="CDD" id="cd06093">
    <property type="entry name" value="PX_domain"/>
    <property type="match status" value="1"/>
</dbReference>
<dbReference type="SMART" id="SM00233">
    <property type="entry name" value="PH"/>
    <property type="match status" value="1"/>
</dbReference>
<dbReference type="GO" id="GO:0005096">
    <property type="term" value="F:GTPase activator activity"/>
    <property type="evidence" value="ECO:0007669"/>
    <property type="project" value="UniProtKB-KW"/>
</dbReference>
<dbReference type="GO" id="GO:0007165">
    <property type="term" value="P:signal transduction"/>
    <property type="evidence" value="ECO:0007669"/>
    <property type="project" value="InterPro"/>
</dbReference>
<evidence type="ECO:0000256" key="2">
    <source>
        <dbReference type="SAM" id="MobiDB-lite"/>
    </source>
</evidence>
<feature type="compositionally biased region" description="Low complexity" evidence="2">
    <location>
        <begin position="165"/>
        <end position="174"/>
    </location>
</feature>
<dbReference type="CDD" id="cd13277">
    <property type="entry name" value="PH_Bem3"/>
    <property type="match status" value="1"/>
</dbReference>
<dbReference type="PROSITE" id="PS50003">
    <property type="entry name" value="PH_DOMAIN"/>
    <property type="match status" value="1"/>
</dbReference>
<dbReference type="GO" id="GO:0005938">
    <property type="term" value="C:cell cortex"/>
    <property type="evidence" value="ECO:0007669"/>
    <property type="project" value="UniProtKB-ARBA"/>
</dbReference>
<dbReference type="InterPro" id="IPR008936">
    <property type="entry name" value="Rho_GTPase_activation_prot"/>
</dbReference>
<name>A0A6H0XZA1_9PEZI</name>
<dbReference type="Pfam" id="PF00620">
    <property type="entry name" value="RhoGAP"/>
    <property type="match status" value="1"/>
</dbReference>
<feature type="region of interest" description="Disordered" evidence="2">
    <location>
        <begin position="1"/>
        <end position="227"/>
    </location>
</feature>
<accession>A0A6H0XZA1</accession>
<evidence type="ECO:0000259" key="3">
    <source>
        <dbReference type="PROSITE" id="PS50003"/>
    </source>
</evidence>
<feature type="region of interest" description="Disordered" evidence="2">
    <location>
        <begin position="561"/>
        <end position="590"/>
    </location>
</feature>
<dbReference type="GO" id="GO:0035091">
    <property type="term" value="F:phosphatidylinositol binding"/>
    <property type="evidence" value="ECO:0007669"/>
    <property type="project" value="InterPro"/>
</dbReference>
<feature type="compositionally biased region" description="Basic and acidic residues" evidence="2">
    <location>
        <begin position="64"/>
        <end position="98"/>
    </location>
</feature>
<dbReference type="OrthoDB" id="185175at2759"/>
<sequence>MKTPQQAPTKQQPISPQGTLPGYKNATRKAPPAPLDLSPRPKQPTTIPNAFADASESEYEDDPDSARAEQLMRGRRKTREDDDREREALARQEDEARSRSKKDKSKGKSKSKSKSSTTRAETAVQPEDFPVAQPTKSRNTAQPAPLRQHAASVGAASLPRNNTAPSLMSPGLPMSPRPGDRPVGAAGPRPPNTGISSLPMSPTAGLPLSPRPPRHALPMPPQTPLTFASPHLARAEQYNSLATQISSAPTSALSETSERASFPSNTPSDVYKGLVTEQYPDLLLPPNALPSIIVKTASSRMRPSRQSYIAPKQADDNTVFTIAVHQRSDGRQLWRAEKTLAALAVLDHQVKSNSGFRDRLPDKTLFAGHAPAKIDARRNALDTYFDRMLDSVVDEKSAKIVCRFLSTDALAAEANENQPSVNEPQHPGTTTTPPPKGRTRREGYLTKRGKNFGGWKARYFVLDGPALKYFEAPGGAQLGTIKLQSAQIGKQAPASGKDNTEDEENQFRHAFLILEPKRKDSNSLVRHVLCAESDEERDLWVDALLQYVDYRDDGEVVGGGVSIVNGPRSPRLQKSMGELRPPSGHDTQLKPSDALRYDQMKAGDAPVMGAFAGRSTATPPPKEGEMQHPQISGPSNAHVIHNAGDWGMKSPSTPSSMPKDKKRGLFNFRGRSSSDLAPQDKVTTPGLSPADGHPFPRAAFGVPLAEAVAYAKPAGINTDLPAVVYRCFEYLTKKHASSEEGIFRLSGSNTVIKGLRERFDHEGDVNLVAEDTYYDIHAVASLLKLYLRELPASILTRELHLDFLKCLDLPERDRIPALNIMVNRLPPANRTLLESLSIFLASIVNNSEINKMNVRNVGIVFAPTLNVPAPLITSFVEDQEVIFGEPIDDAYFPVAHNLQQQATTPTDLRSPRKQMFSDLPSPAYNQTQFQSFSPIYQQANAADTGMVPMQPSYQMAPQGDGGYGSLNDVLSAPSMQTTSPTSGALSVPKDVKNKRRESSMMVMGQQGSSKKTSTLTNMVEDQGGRF</sequence>
<keyword evidence="6" id="KW-1185">Reference proteome</keyword>
<proteinExistence type="predicted"/>
<feature type="compositionally biased region" description="Basic residues" evidence="2">
    <location>
        <begin position="99"/>
        <end position="113"/>
    </location>
</feature>
<feature type="region of interest" description="Disordered" evidence="2">
    <location>
        <begin position="414"/>
        <end position="442"/>
    </location>
</feature>
<feature type="compositionally biased region" description="Polar residues" evidence="2">
    <location>
        <begin position="670"/>
        <end position="686"/>
    </location>
</feature>
<dbReference type="PROSITE" id="PS50238">
    <property type="entry name" value="RHOGAP"/>
    <property type="match status" value="1"/>
</dbReference>
<reference evidence="5 6" key="1">
    <citation type="journal article" date="2016" name="Sci. Rep.">
        <title>Peltaster fructicola genome reveals evolution from an invasive phytopathogen to an ectophytic parasite.</title>
        <authorList>
            <person name="Xu C."/>
            <person name="Chen H."/>
            <person name="Gleason M.L."/>
            <person name="Xu J.R."/>
            <person name="Liu H."/>
            <person name="Zhang R."/>
            <person name="Sun G."/>
        </authorList>
    </citation>
    <scope>NUCLEOTIDE SEQUENCE [LARGE SCALE GENOMIC DNA]</scope>
    <source>
        <strain evidence="5 6">LNHT1506</strain>
    </source>
</reference>
<feature type="region of interest" description="Disordered" evidence="2">
    <location>
        <begin position="971"/>
        <end position="1014"/>
    </location>
</feature>
<evidence type="ECO:0008006" key="7">
    <source>
        <dbReference type="Google" id="ProtNLM"/>
    </source>
</evidence>
<dbReference type="SUPFAM" id="SSF50729">
    <property type="entry name" value="PH domain-like"/>
    <property type="match status" value="1"/>
</dbReference>
<evidence type="ECO:0000313" key="5">
    <source>
        <dbReference type="EMBL" id="QIX00084.1"/>
    </source>
</evidence>
<dbReference type="Gene3D" id="3.30.1520.10">
    <property type="entry name" value="Phox-like domain"/>
    <property type="match status" value="1"/>
</dbReference>
<evidence type="ECO:0000259" key="4">
    <source>
        <dbReference type="PROSITE" id="PS50238"/>
    </source>
</evidence>
<feature type="domain" description="PH" evidence="3">
    <location>
        <begin position="438"/>
        <end position="549"/>
    </location>
</feature>
<gene>
    <name evidence="5" type="ORF">AMS68_005601</name>
</gene>
<protein>
    <recommendedName>
        <fullName evidence="7">RhoGAP-domain-containing protein</fullName>
    </recommendedName>
</protein>